<accession>A0A2N1PFI5</accession>
<proteinExistence type="inferred from homology"/>
<evidence type="ECO:0000313" key="6">
    <source>
        <dbReference type="EMBL" id="PKK87103.1"/>
    </source>
</evidence>
<dbReference type="InterPro" id="IPR029063">
    <property type="entry name" value="SAM-dependent_MTases_sf"/>
</dbReference>
<evidence type="ECO:0000256" key="3">
    <source>
        <dbReference type="ARBA" id="ARBA00022603"/>
    </source>
</evidence>
<evidence type="ECO:0000256" key="2">
    <source>
        <dbReference type="ARBA" id="ARBA00022552"/>
    </source>
</evidence>
<dbReference type="Proteomes" id="UP000233256">
    <property type="component" value="Unassembled WGS sequence"/>
</dbReference>
<dbReference type="GO" id="GO:0005737">
    <property type="term" value="C:cytoplasm"/>
    <property type="evidence" value="ECO:0007669"/>
    <property type="project" value="TreeGrafter"/>
</dbReference>
<name>A0A2N1PFI5_9BACT</name>
<dbReference type="GO" id="GO:0070475">
    <property type="term" value="P:rRNA base methylation"/>
    <property type="evidence" value="ECO:0007669"/>
    <property type="project" value="TreeGrafter"/>
</dbReference>
<keyword evidence="3 6" id="KW-0489">Methyltransferase</keyword>
<comment type="similarity">
    <text evidence="1">Belongs to the methyltransferase superfamily. RsmH family.</text>
</comment>
<evidence type="ECO:0000256" key="5">
    <source>
        <dbReference type="ARBA" id="ARBA00022691"/>
    </source>
</evidence>
<dbReference type="NCBIfam" id="TIGR00006">
    <property type="entry name" value="16S rRNA (cytosine(1402)-N(4))-methyltransferase RsmH"/>
    <property type="match status" value="1"/>
</dbReference>
<dbReference type="InterPro" id="IPR002903">
    <property type="entry name" value="RsmH"/>
</dbReference>
<gene>
    <name evidence="6" type="primary">mraW</name>
    <name evidence="6" type="ORF">CVV64_22700</name>
</gene>
<dbReference type="Pfam" id="PF01795">
    <property type="entry name" value="Methyltransf_5"/>
    <property type="match status" value="1"/>
</dbReference>
<dbReference type="AlphaFoldDB" id="A0A2N1PFI5"/>
<evidence type="ECO:0000256" key="4">
    <source>
        <dbReference type="ARBA" id="ARBA00022679"/>
    </source>
</evidence>
<dbReference type="EMBL" id="PGXC01000212">
    <property type="protein sequence ID" value="PKK87103.1"/>
    <property type="molecule type" value="Genomic_DNA"/>
</dbReference>
<feature type="non-terminal residue" evidence="6">
    <location>
        <position position="1"/>
    </location>
</feature>
<reference evidence="6 7" key="1">
    <citation type="journal article" date="2017" name="ISME J.">
        <title>Potential for microbial H2 and metal transformations associated with novel bacteria and archaea in deep terrestrial subsurface sediments.</title>
        <authorList>
            <person name="Hernsdorf A.W."/>
            <person name="Amano Y."/>
            <person name="Miyakawa K."/>
            <person name="Ise K."/>
            <person name="Suzuki Y."/>
            <person name="Anantharaman K."/>
            <person name="Probst A."/>
            <person name="Burstein D."/>
            <person name="Thomas B.C."/>
            <person name="Banfield J.F."/>
        </authorList>
    </citation>
    <scope>NUCLEOTIDE SEQUENCE [LARGE SCALE GENOMIC DNA]</scope>
    <source>
        <strain evidence="6">HGW-Wallbacteria-1</strain>
    </source>
</reference>
<keyword evidence="5" id="KW-0949">S-adenosyl-L-methionine</keyword>
<dbReference type="SUPFAM" id="SSF53335">
    <property type="entry name" value="S-adenosyl-L-methionine-dependent methyltransferases"/>
    <property type="match status" value="1"/>
</dbReference>
<dbReference type="InterPro" id="IPR023397">
    <property type="entry name" value="SAM-dep_MeTrfase_MraW_recog"/>
</dbReference>
<dbReference type="Gene3D" id="1.10.150.170">
    <property type="entry name" value="Putative methyltransferase TM0872, insert domain"/>
    <property type="match status" value="1"/>
</dbReference>
<protein>
    <submittedName>
        <fullName evidence="6">16S rRNA (Cytosine(1402)-N(4))-methyltransferase</fullName>
    </submittedName>
</protein>
<evidence type="ECO:0000313" key="7">
    <source>
        <dbReference type="Proteomes" id="UP000233256"/>
    </source>
</evidence>
<keyword evidence="2" id="KW-0698">rRNA processing</keyword>
<dbReference type="PANTHER" id="PTHR11265:SF0">
    <property type="entry name" value="12S RRNA N4-METHYLCYTIDINE METHYLTRANSFERASE"/>
    <property type="match status" value="1"/>
</dbReference>
<dbReference type="PANTHER" id="PTHR11265">
    <property type="entry name" value="S-ADENOSYL-METHYLTRANSFERASE MRAW"/>
    <property type="match status" value="1"/>
</dbReference>
<sequence length="159" mass="17333">RLYGEEKMAARIARAISRKRQSSPIETTAELAGLVASVMPAGMRHQKIHPATRTFQALRIAVNHELDSIVPGIEGAVGALSTGGRIGVISFHSLEDRIVKNTFRDMAATCVCPKDIPYCVCNKKAVLNVMTRKAVVPSPAETFQNPRARSAKLRVAERI</sequence>
<dbReference type="Gene3D" id="3.40.50.150">
    <property type="entry name" value="Vaccinia Virus protein VP39"/>
    <property type="match status" value="1"/>
</dbReference>
<dbReference type="GO" id="GO:0071424">
    <property type="term" value="F:rRNA (cytosine-N4-)-methyltransferase activity"/>
    <property type="evidence" value="ECO:0007669"/>
    <property type="project" value="TreeGrafter"/>
</dbReference>
<keyword evidence="4 6" id="KW-0808">Transferase</keyword>
<organism evidence="6 7">
    <name type="scientific">Candidatus Wallbacteria bacterium HGW-Wallbacteria-1</name>
    <dbReference type="NCBI Taxonomy" id="2013854"/>
    <lineage>
        <taxon>Bacteria</taxon>
        <taxon>Candidatus Walliibacteriota</taxon>
    </lineage>
</organism>
<comment type="caution">
    <text evidence="6">The sequence shown here is derived from an EMBL/GenBank/DDBJ whole genome shotgun (WGS) entry which is preliminary data.</text>
</comment>
<evidence type="ECO:0000256" key="1">
    <source>
        <dbReference type="ARBA" id="ARBA00010396"/>
    </source>
</evidence>
<dbReference type="SUPFAM" id="SSF81799">
    <property type="entry name" value="Putative methyltransferase TM0872, insert domain"/>
    <property type="match status" value="1"/>
</dbReference>